<dbReference type="OrthoDB" id="9978958at2"/>
<proteinExistence type="predicted"/>
<dbReference type="Proteomes" id="UP000318297">
    <property type="component" value="Unassembled WGS sequence"/>
</dbReference>
<organism evidence="1 2">
    <name type="scientific">Rudaeicoccus suwonensis</name>
    <dbReference type="NCBI Taxonomy" id="657409"/>
    <lineage>
        <taxon>Bacteria</taxon>
        <taxon>Bacillati</taxon>
        <taxon>Actinomycetota</taxon>
        <taxon>Actinomycetes</taxon>
        <taxon>Micrococcales</taxon>
        <taxon>Dermacoccaceae</taxon>
        <taxon>Rudaeicoccus</taxon>
    </lineage>
</organism>
<evidence type="ECO:0000313" key="2">
    <source>
        <dbReference type="Proteomes" id="UP000318297"/>
    </source>
</evidence>
<dbReference type="EMBL" id="VIVQ01000001">
    <property type="protein sequence ID" value="TWE12515.1"/>
    <property type="molecule type" value="Genomic_DNA"/>
</dbReference>
<sequence>MKWALVATGAAVAAVGASRPVRRSAGGFVRDIQTGMAQRESQLRQALAVDTHLTLPGERADDARAIEGR</sequence>
<protein>
    <submittedName>
        <fullName evidence="1">Uncharacterized protein</fullName>
    </submittedName>
</protein>
<comment type="caution">
    <text evidence="1">The sequence shown here is derived from an EMBL/GenBank/DDBJ whole genome shotgun (WGS) entry which is preliminary data.</text>
</comment>
<accession>A0A561EA68</accession>
<name>A0A561EA68_9MICO</name>
<gene>
    <name evidence="1" type="ORF">BKA23_1327</name>
</gene>
<reference evidence="1 2" key="1">
    <citation type="submission" date="2019-06" db="EMBL/GenBank/DDBJ databases">
        <title>Sequencing the genomes of 1000 actinobacteria strains.</title>
        <authorList>
            <person name="Klenk H.-P."/>
        </authorList>
    </citation>
    <scope>NUCLEOTIDE SEQUENCE [LARGE SCALE GENOMIC DNA]</scope>
    <source>
        <strain evidence="1 2">DSM 19560</strain>
    </source>
</reference>
<dbReference type="AlphaFoldDB" id="A0A561EA68"/>
<evidence type="ECO:0000313" key="1">
    <source>
        <dbReference type="EMBL" id="TWE12515.1"/>
    </source>
</evidence>
<dbReference type="RefSeq" id="WP_145226588.1">
    <property type="nucleotide sequence ID" value="NZ_VIVQ01000001.1"/>
</dbReference>
<keyword evidence="2" id="KW-1185">Reference proteome</keyword>